<dbReference type="Proteomes" id="UP000440578">
    <property type="component" value="Unassembled WGS sequence"/>
</dbReference>
<evidence type="ECO:0000313" key="2">
    <source>
        <dbReference type="EMBL" id="KAF0292505.1"/>
    </source>
</evidence>
<dbReference type="PROSITE" id="PS51257">
    <property type="entry name" value="PROKAR_LIPOPROTEIN"/>
    <property type="match status" value="1"/>
</dbReference>
<protein>
    <submittedName>
        <fullName evidence="2">Uncharacterized protein</fullName>
    </submittedName>
</protein>
<evidence type="ECO:0000313" key="3">
    <source>
        <dbReference type="Proteomes" id="UP000440578"/>
    </source>
</evidence>
<reference evidence="2 3" key="1">
    <citation type="submission" date="2019-07" db="EMBL/GenBank/DDBJ databases">
        <title>Draft genome assembly of a fouling barnacle, Amphibalanus amphitrite (Darwin, 1854): The first reference genome for Thecostraca.</title>
        <authorList>
            <person name="Kim W."/>
        </authorList>
    </citation>
    <scope>NUCLEOTIDE SEQUENCE [LARGE SCALE GENOMIC DNA]</scope>
    <source>
        <strain evidence="2">SNU_AA5</strain>
        <tissue evidence="2">Soma without cirri and trophi</tissue>
    </source>
</reference>
<comment type="caution">
    <text evidence="2">The sequence shown here is derived from an EMBL/GenBank/DDBJ whole genome shotgun (WGS) entry which is preliminary data.</text>
</comment>
<name>A0A6A4VF12_AMPAM</name>
<accession>A0A6A4VF12</accession>
<feature type="chain" id="PRO_5025330732" evidence="1">
    <location>
        <begin position="24"/>
        <end position="347"/>
    </location>
</feature>
<gene>
    <name evidence="2" type="ORF">FJT64_009516</name>
</gene>
<evidence type="ECO:0000256" key="1">
    <source>
        <dbReference type="SAM" id="SignalP"/>
    </source>
</evidence>
<keyword evidence="1" id="KW-0732">Signal</keyword>
<proteinExistence type="predicted"/>
<dbReference type="AlphaFoldDB" id="A0A6A4VF12"/>
<dbReference type="OrthoDB" id="6381911at2759"/>
<dbReference type="EMBL" id="VIIS01001808">
    <property type="protein sequence ID" value="KAF0292505.1"/>
    <property type="molecule type" value="Genomic_DNA"/>
</dbReference>
<organism evidence="2 3">
    <name type="scientific">Amphibalanus amphitrite</name>
    <name type="common">Striped barnacle</name>
    <name type="synonym">Balanus amphitrite</name>
    <dbReference type="NCBI Taxonomy" id="1232801"/>
    <lineage>
        <taxon>Eukaryota</taxon>
        <taxon>Metazoa</taxon>
        <taxon>Ecdysozoa</taxon>
        <taxon>Arthropoda</taxon>
        <taxon>Crustacea</taxon>
        <taxon>Multicrustacea</taxon>
        <taxon>Cirripedia</taxon>
        <taxon>Thoracica</taxon>
        <taxon>Thoracicalcarea</taxon>
        <taxon>Balanomorpha</taxon>
        <taxon>Balanoidea</taxon>
        <taxon>Balanidae</taxon>
        <taxon>Amphibalaninae</taxon>
        <taxon>Amphibalanus</taxon>
    </lineage>
</organism>
<sequence length="347" mass="39167">MKEISRLGRYGALICLLVACSIAANRTSTRTVQLTSSAYRWTFGRAVTPVLKYAGSGRYLATLGDDEPLLLPDASQARRYLRNIMESLVKPSFLVPLLSTVFVVWDTTILKSFSSTPRNLRNSVKAQLAQARREFLGRQLLASDRKEFWSSLRRFYLAPSASAHSTSDKSAAEQRARADRFNEFFASETLKLLIETHVFPHILYCISVWGGTTKNQLTRIQKLINFSARIVTGVRRRERIGPALASLGWPRVERLVWERDLLKVWKALHIPAYPLSIRCMFVSRSEVSGRVTRSVEAGALELQKCRLSSTQRTFSYRAAAAWNRLPPAVREQPTLTAFRRAVAASEA</sequence>
<keyword evidence="3" id="KW-1185">Reference proteome</keyword>
<feature type="signal peptide" evidence="1">
    <location>
        <begin position="1"/>
        <end position="23"/>
    </location>
</feature>